<organism evidence="1 2">
    <name type="scientific">Gigaspora margarita</name>
    <dbReference type="NCBI Taxonomy" id="4874"/>
    <lineage>
        <taxon>Eukaryota</taxon>
        <taxon>Fungi</taxon>
        <taxon>Fungi incertae sedis</taxon>
        <taxon>Mucoromycota</taxon>
        <taxon>Glomeromycotina</taxon>
        <taxon>Glomeromycetes</taxon>
        <taxon>Diversisporales</taxon>
        <taxon>Gigasporaceae</taxon>
        <taxon>Gigaspora</taxon>
    </lineage>
</organism>
<dbReference type="Gene3D" id="3.40.960.10">
    <property type="entry name" value="VSR Endonuclease"/>
    <property type="match status" value="1"/>
</dbReference>
<gene>
    <name evidence="1" type="ORF">F8M41_017821</name>
</gene>
<dbReference type="AlphaFoldDB" id="A0A8H4ELW2"/>
<comment type="caution">
    <text evidence="1">The sequence shown here is derived from an EMBL/GenBank/DDBJ whole genome shotgun (WGS) entry which is preliminary data.</text>
</comment>
<accession>A0A8H4ELW2</accession>
<reference evidence="1 2" key="1">
    <citation type="journal article" date="2019" name="Environ. Microbiol.">
        <title>At the nexus of three kingdoms: the genome of the mycorrhizal fungus Gigaspora margarita provides insights into plant, endobacterial and fungal interactions.</title>
        <authorList>
            <person name="Venice F."/>
            <person name="Ghignone S."/>
            <person name="Salvioli di Fossalunga A."/>
            <person name="Amselem J."/>
            <person name="Novero M."/>
            <person name="Xianan X."/>
            <person name="Sedzielewska Toro K."/>
            <person name="Morin E."/>
            <person name="Lipzen A."/>
            <person name="Grigoriev I.V."/>
            <person name="Henrissat B."/>
            <person name="Martin F.M."/>
            <person name="Bonfante P."/>
        </authorList>
    </citation>
    <scope>NUCLEOTIDE SEQUENCE [LARGE SCALE GENOMIC DNA]</scope>
    <source>
        <strain evidence="1 2">BEG34</strain>
    </source>
</reference>
<evidence type="ECO:0000313" key="1">
    <source>
        <dbReference type="EMBL" id="KAF0513111.1"/>
    </source>
</evidence>
<dbReference type="OrthoDB" id="2419021at2759"/>
<protein>
    <recommendedName>
        <fullName evidence="3">Zinc-ribbon domain-containing protein</fullName>
    </recommendedName>
</protein>
<dbReference type="Proteomes" id="UP000439903">
    <property type="component" value="Unassembled WGS sequence"/>
</dbReference>
<sequence length="381" mass="45125">MKELLLNDACIIAKKRDGMCLSTEYKDNRTPLVWHCSKNHVWSAPLSRIKNLEQWCPQCAGKVKLTLEVAKQIALLKSGQCLLEKYINNRFPLLWSCIKGHLWYASLSNIKDHGKWCPYCAGNTVLLLKTPSKLHLAEMCPYCAGIAKLTLEDAKQIALSRGGECLSTEYKNIDKLLTWRCQFNHQWQNTLYRIKNREQWYPFCIGRYQTIEDMRKLAQVKNGDCLSDRYYNSHIKLEWICENKYQWKAIPNSIQQGTWCPFCPKYKREKLCYEILTKYLGPPSLIRRPDFLKTQEFLNGLELDIFYLQYGFAIEVQGIQHEKYHEFFHGRDPNNFIKQQARDQLKKELCEENWIALRYVWYYEDPYIVILAYLRELGLIE</sequence>
<proteinExistence type="predicted"/>
<name>A0A8H4ELW2_GIGMA</name>
<evidence type="ECO:0000313" key="2">
    <source>
        <dbReference type="Proteomes" id="UP000439903"/>
    </source>
</evidence>
<keyword evidence="2" id="KW-1185">Reference proteome</keyword>
<dbReference type="EMBL" id="WTPW01000417">
    <property type="protein sequence ID" value="KAF0513111.1"/>
    <property type="molecule type" value="Genomic_DNA"/>
</dbReference>
<evidence type="ECO:0008006" key="3">
    <source>
        <dbReference type="Google" id="ProtNLM"/>
    </source>
</evidence>